<name>A0AAX6ICF9_IRIPA</name>
<evidence type="ECO:0000256" key="1">
    <source>
        <dbReference type="ARBA" id="ARBA00022737"/>
    </source>
</evidence>
<dbReference type="Gene3D" id="1.25.40.10">
    <property type="entry name" value="Tetratricopeptide repeat domain"/>
    <property type="match status" value="1"/>
</dbReference>
<dbReference type="Proteomes" id="UP001140949">
    <property type="component" value="Unassembled WGS sequence"/>
</dbReference>
<dbReference type="EMBL" id="JANAVB010002397">
    <property type="protein sequence ID" value="KAJ6851000.1"/>
    <property type="molecule type" value="Genomic_DNA"/>
</dbReference>
<keyword evidence="1" id="KW-0677">Repeat</keyword>
<evidence type="ECO:0000313" key="3">
    <source>
        <dbReference type="EMBL" id="KAJ6851000.1"/>
    </source>
</evidence>
<organism evidence="3 4">
    <name type="scientific">Iris pallida</name>
    <name type="common">Sweet iris</name>
    <dbReference type="NCBI Taxonomy" id="29817"/>
    <lineage>
        <taxon>Eukaryota</taxon>
        <taxon>Viridiplantae</taxon>
        <taxon>Streptophyta</taxon>
        <taxon>Embryophyta</taxon>
        <taxon>Tracheophyta</taxon>
        <taxon>Spermatophyta</taxon>
        <taxon>Magnoliopsida</taxon>
        <taxon>Liliopsida</taxon>
        <taxon>Asparagales</taxon>
        <taxon>Iridaceae</taxon>
        <taxon>Iridoideae</taxon>
        <taxon>Irideae</taxon>
        <taxon>Iris</taxon>
    </lineage>
</organism>
<dbReference type="Pfam" id="PF12854">
    <property type="entry name" value="PPR_1"/>
    <property type="match status" value="1"/>
</dbReference>
<dbReference type="PROSITE" id="PS51375">
    <property type="entry name" value="PPR"/>
    <property type="match status" value="1"/>
</dbReference>
<proteinExistence type="predicted"/>
<sequence>MLIQIARNGHKLDLFTYGILIHGMCEMGDLDGASRVYSEMIKTGGRVIWDCWVITCSTMSLTTWEHCVNHSRYFPSATSAVEFAMLPVVKDFNPKISTSPKATPLHSAYLCTWNFRILN</sequence>
<keyword evidence="4" id="KW-1185">Reference proteome</keyword>
<dbReference type="NCBIfam" id="TIGR00756">
    <property type="entry name" value="PPR"/>
    <property type="match status" value="1"/>
</dbReference>
<comment type="caution">
    <text evidence="3">The sequence shown here is derived from an EMBL/GenBank/DDBJ whole genome shotgun (WGS) entry which is preliminary data.</text>
</comment>
<protein>
    <submittedName>
        <fullName evidence="3">Leucine-rich repeat extensin-like protein 3</fullName>
    </submittedName>
</protein>
<accession>A0AAX6ICF9</accession>
<gene>
    <name evidence="3" type="ORF">M6B38_262660</name>
</gene>
<reference evidence="3" key="1">
    <citation type="journal article" date="2023" name="GigaByte">
        <title>Genome assembly of the bearded iris, Iris pallida Lam.</title>
        <authorList>
            <person name="Bruccoleri R.E."/>
            <person name="Oakeley E.J."/>
            <person name="Faust A.M.E."/>
            <person name="Altorfer M."/>
            <person name="Dessus-Babus S."/>
            <person name="Burckhardt D."/>
            <person name="Oertli M."/>
            <person name="Naumann U."/>
            <person name="Petersen F."/>
            <person name="Wong J."/>
        </authorList>
    </citation>
    <scope>NUCLEOTIDE SEQUENCE</scope>
    <source>
        <strain evidence="3">GSM-AAB239-AS_SAM_17_03QT</strain>
    </source>
</reference>
<dbReference type="AlphaFoldDB" id="A0AAX6ICF9"/>
<dbReference type="InterPro" id="IPR002885">
    <property type="entry name" value="PPR_rpt"/>
</dbReference>
<feature type="repeat" description="PPR" evidence="2">
    <location>
        <begin position="13"/>
        <end position="47"/>
    </location>
</feature>
<dbReference type="InterPro" id="IPR011990">
    <property type="entry name" value="TPR-like_helical_dom_sf"/>
</dbReference>
<reference evidence="3" key="2">
    <citation type="submission" date="2023-04" db="EMBL/GenBank/DDBJ databases">
        <authorList>
            <person name="Bruccoleri R.E."/>
            <person name="Oakeley E.J."/>
            <person name="Faust A.-M."/>
            <person name="Dessus-Babus S."/>
            <person name="Altorfer M."/>
            <person name="Burckhardt D."/>
            <person name="Oertli M."/>
            <person name="Naumann U."/>
            <person name="Petersen F."/>
            <person name="Wong J."/>
        </authorList>
    </citation>
    <scope>NUCLEOTIDE SEQUENCE</scope>
    <source>
        <strain evidence="3">GSM-AAB239-AS_SAM_17_03QT</strain>
        <tissue evidence="3">Leaf</tissue>
    </source>
</reference>
<evidence type="ECO:0000256" key="2">
    <source>
        <dbReference type="PROSITE-ProRule" id="PRU00708"/>
    </source>
</evidence>
<evidence type="ECO:0000313" key="4">
    <source>
        <dbReference type="Proteomes" id="UP001140949"/>
    </source>
</evidence>